<evidence type="ECO:0000259" key="11">
    <source>
        <dbReference type="PROSITE" id="PS50113"/>
    </source>
</evidence>
<keyword evidence="8" id="KW-0812">Transmembrane</keyword>
<dbReference type="SMART" id="SM00388">
    <property type="entry name" value="HisKA"/>
    <property type="match status" value="1"/>
</dbReference>
<dbReference type="InterPro" id="IPR000014">
    <property type="entry name" value="PAS"/>
</dbReference>
<feature type="transmembrane region" description="Helical" evidence="8">
    <location>
        <begin position="67"/>
        <end position="90"/>
    </location>
</feature>
<dbReference type="SMART" id="SM00091">
    <property type="entry name" value="PAS"/>
    <property type="match status" value="2"/>
</dbReference>
<keyword evidence="4" id="KW-0808">Transferase</keyword>
<dbReference type="InterPro" id="IPR013656">
    <property type="entry name" value="PAS_4"/>
</dbReference>
<dbReference type="InterPro" id="IPR036097">
    <property type="entry name" value="HisK_dim/P_sf"/>
</dbReference>
<evidence type="ECO:0000256" key="2">
    <source>
        <dbReference type="ARBA" id="ARBA00012438"/>
    </source>
</evidence>
<dbReference type="InterPro" id="IPR003594">
    <property type="entry name" value="HATPase_dom"/>
</dbReference>
<keyword evidence="7" id="KW-0175">Coiled coil</keyword>
<keyword evidence="5" id="KW-0418">Kinase</keyword>
<dbReference type="InterPro" id="IPR004358">
    <property type="entry name" value="Sig_transdc_His_kin-like_C"/>
</dbReference>
<keyword evidence="6" id="KW-0902">Two-component regulatory system</keyword>
<feature type="transmembrane region" description="Helical" evidence="8">
    <location>
        <begin position="102"/>
        <end position="122"/>
    </location>
</feature>
<feature type="transmembrane region" description="Helical" evidence="8">
    <location>
        <begin position="21"/>
        <end position="47"/>
    </location>
</feature>
<evidence type="ECO:0000313" key="13">
    <source>
        <dbReference type="Proteomes" id="UP000011586"/>
    </source>
</evidence>
<dbReference type="InterPro" id="IPR036890">
    <property type="entry name" value="HATPase_C_sf"/>
</dbReference>
<keyword evidence="8" id="KW-0472">Membrane</keyword>
<protein>
    <recommendedName>
        <fullName evidence="2">histidine kinase</fullName>
        <ecNumber evidence="2">2.7.13.3</ecNumber>
    </recommendedName>
</protein>
<name>M0DUU8_9EURY</name>
<dbReference type="AlphaFoldDB" id="M0DUU8"/>
<gene>
    <name evidence="12" type="ORF">C463_17178</name>
</gene>
<evidence type="ECO:0000256" key="3">
    <source>
        <dbReference type="ARBA" id="ARBA00022553"/>
    </source>
</evidence>
<dbReference type="EC" id="2.7.13.3" evidence="2"/>
<dbReference type="PROSITE" id="PS50109">
    <property type="entry name" value="HIS_KIN"/>
    <property type="match status" value="1"/>
</dbReference>
<feature type="coiled-coil region" evidence="7">
    <location>
        <begin position="377"/>
        <end position="404"/>
    </location>
</feature>
<keyword evidence="8" id="KW-1133">Transmembrane helix</keyword>
<dbReference type="Pfam" id="PF13188">
    <property type="entry name" value="PAS_8"/>
    <property type="match status" value="1"/>
</dbReference>
<sequence length="619" mass="69103">MAFLLFALLYDGRSQWIRRPVIVAISAFPAFTVPIVATTQLHGLFYGSYATTTVDTISVLSIETVGLWYWLFTVYTWALVAVGSGLLIYTGIRRSRLYRLQLLIFLPAIGISWTANILYVIWSWPHPALDPTPIGFAVTSLLLGVALFSTQFVEVSPVARSLIFDVIEDAVIVVDQGGRVIDVNSAARRLLSDSQPVGAELTAVLVADLARQIETDSDIVELTDEPTPRYYRYRELSTSDIAVRVLVFTEITALKESQRAAEQAHDQLRQIIDLVPDPLYVKNTDDEVLLSNEANAELHGLTPAEIEGKREREIESDVEHIENFDKYRQREIEVIETGDPMTFDEELTGPDGKTKVFKTTRIPIETAERNKDAVLGYARDVTDLKEYEQELEETKRTLEQSNKKLDRFAGVVSHDLQNPLHVISGYVSILDRDGDNREQIEAIERSAARMEDIITDLLELSRVGRDIEDPETVSLVTVVRDSWDNVETDGADLDITVPDNAIIKADRSRLMNVFENLFRNASEHNTPPLSIHVGVLNSVPTDGNSESLTGFFVEDDGDGIPEEKQDAIFDHGYTTHTDGTGFGLSIVTEVVEAHGWSLSYCDGEDGGARFEITDVEFSD</sequence>
<dbReference type="Pfam" id="PF02518">
    <property type="entry name" value="HATPase_c"/>
    <property type="match status" value="1"/>
</dbReference>
<reference evidence="12 13" key="1">
    <citation type="journal article" date="2014" name="PLoS Genet.">
        <title>Phylogenetically driven sequencing of extremely halophilic archaea reveals strategies for static and dynamic osmo-response.</title>
        <authorList>
            <person name="Becker E.A."/>
            <person name="Seitzer P.M."/>
            <person name="Tritt A."/>
            <person name="Larsen D."/>
            <person name="Krusor M."/>
            <person name="Yao A.I."/>
            <person name="Wu D."/>
            <person name="Madern D."/>
            <person name="Eisen J.A."/>
            <person name="Darling A.E."/>
            <person name="Facciotti M.T."/>
        </authorList>
    </citation>
    <scope>NUCLEOTIDE SEQUENCE [LARGE SCALE GENOMIC DNA]</scope>
    <source>
        <strain evidence="12 13">DSM 19288</strain>
    </source>
</reference>
<dbReference type="InterPro" id="IPR035965">
    <property type="entry name" value="PAS-like_dom_sf"/>
</dbReference>
<dbReference type="PATRIC" id="fig|1227465.4.peg.3321"/>
<dbReference type="PRINTS" id="PR00344">
    <property type="entry name" value="BCTRLSENSOR"/>
</dbReference>
<dbReference type="NCBIfam" id="TIGR00229">
    <property type="entry name" value="sensory_box"/>
    <property type="match status" value="1"/>
</dbReference>
<dbReference type="PANTHER" id="PTHR43711">
    <property type="entry name" value="TWO-COMPONENT HISTIDINE KINASE"/>
    <property type="match status" value="1"/>
</dbReference>
<dbReference type="Gene3D" id="3.30.565.10">
    <property type="entry name" value="Histidine kinase-like ATPase, C-terminal domain"/>
    <property type="match status" value="1"/>
</dbReference>
<evidence type="ECO:0000256" key="1">
    <source>
        <dbReference type="ARBA" id="ARBA00000085"/>
    </source>
</evidence>
<dbReference type="PROSITE" id="PS50112">
    <property type="entry name" value="PAS"/>
    <property type="match status" value="1"/>
</dbReference>
<dbReference type="PANTHER" id="PTHR43711:SF1">
    <property type="entry name" value="HISTIDINE KINASE 1"/>
    <property type="match status" value="1"/>
</dbReference>
<feature type="domain" description="PAC" evidence="11">
    <location>
        <begin position="341"/>
        <end position="393"/>
    </location>
</feature>
<evidence type="ECO:0000256" key="4">
    <source>
        <dbReference type="ARBA" id="ARBA00022679"/>
    </source>
</evidence>
<dbReference type="GO" id="GO:0000155">
    <property type="term" value="F:phosphorelay sensor kinase activity"/>
    <property type="evidence" value="ECO:0007669"/>
    <property type="project" value="InterPro"/>
</dbReference>
<dbReference type="InterPro" id="IPR005467">
    <property type="entry name" value="His_kinase_dom"/>
</dbReference>
<dbReference type="SUPFAM" id="SSF47384">
    <property type="entry name" value="Homodimeric domain of signal transducing histidine kinase"/>
    <property type="match status" value="1"/>
</dbReference>
<evidence type="ECO:0000256" key="5">
    <source>
        <dbReference type="ARBA" id="ARBA00022777"/>
    </source>
</evidence>
<evidence type="ECO:0000259" key="9">
    <source>
        <dbReference type="PROSITE" id="PS50109"/>
    </source>
</evidence>
<comment type="caution">
    <text evidence="12">The sequence shown here is derived from an EMBL/GenBank/DDBJ whole genome shotgun (WGS) entry which is preliminary data.</text>
</comment>
<dbReference type="CDD" id="cd00130">
    <property type="entry name" value="PAS"/>
    <property type="match status" value="1"/>
</dbReference>
<dbReference type="InterPro" id="IPR003661">
    <property type="entry name" value="HisK_dim/P_dom"/>
</dbReference>
<evidence type="ECO:0000313" key="12">
    <source>
        <dbReference type="EMBL" id="ELZ39300.1"/>
    </source>
</evidence>
<dbReference type="EMBL" id="AOJK01000080">
    <property type="protein sequence ID" value="ELZ39300.1"/>
    <property type="molecule type" value="Genomic_DNA"/>
</dbReference>
<dbReference type="InterPro" id="IPR031621">
    <property type="entry name" value="HisKA_7TM"/>
</dbReference>
<dbReference type="InterPro" id="IPR050736">
    <property type="entry name" value="Sensor_HK_Regulatory"/>
</dbReference>
<dbReference type="SUPFAM" id="SSF55874">
    <property type="entry name" value="ATPase domain of HSP90 chaperone/DNA topoisomerase II/histidine kinase"/>
    <property type="match status" value="1"/>
</dbReference>
<evidence type="ECO:0000256" key="7">
    <source>
        <dbReference type="SAM" id="Coils"/>
    </source>
</evidence>
<dbReference type="CDD" id="cd00082">
    <property type="entry name" value="HisKA"/>
    <property type="match status" value="1"/>
</dbReference>
<dbReference type="Pfam" id="PF08448">
    <property type="entry name" value="PAS_4"/>
    <property type="match status" value="1"/>
</dbReference>
<keyword evidence="13" id="KW-1185">Reference proteome</keyword>
<dbReference type="CDD" id="cd00075">
    <property type="entry name" value="HATPase"/>
    <property type="match status" value="1"/>
</dbReference>
<dbReference type="PROSITE" id="PS50113">
    <property type="entry name" value="PAC"/>
    <property type="match status" value="1"/>
</dbReference>
<dbReference type="Pfam" id="PF16927">
    <property type="entry name" value="HisKA_7TM"/>
    <property type="match status" value="1"/>
</dbReference>
<comment type="catalytic activity">
    <reaction evidence="1">
        <text>ATP + protein L-histidine = ADP + protein N-phospho-L-histidine.</text>
        <dbReference type="EC" id="2.7.13.3"/>
    </reaction>
</comment>
<dbReference type="Proteomes" id="UP000011586">
    <property type="component" value="Unassembled WGS sequence"/>
</dbReference>
<organism evidence="12 13">
    <name type="scientific">Halorubrum californiense DSM 19288</name>
    <dbReference type="NCBI Taxonomy" id="1227465"/>
    <lineage>
        <taxon>Archaea</taxon>
        <taxon>Methanobacteriati</taxon>
        <taxon>Methanobacteriota</taxon>
        <taxon>Stenosarchaea group</taxon>
        <taxon>Halobacteria</taxon>
        <taxon>Halobacteriales</taxon>
        <taxon>Haloferacaceae</taxon>
        <taxon>Halorubrum</taxon>
    </lineage>
</organism>
<feature type="domain" description="Histidine kinase" evidence="9">
    <location>
        <begin position="411"/>
        <end position="613"/>
    </location>
</feature>
<feature type="domain" description="PAS" evidence="10">
    <location>
        <begin position="264"/>
        <end position="338"/>
    </location>
</feature>
<dbReference type="Pfam" id="PF00512">
    <property type="entry name" value="HisKA"/>
    <property type="match status" value="1"/>
</dbReference>
<dbReference type="InterPro" id="IPR000700">
    <property type="entry name" value="PAS-assoc_C"/>
</dbReference>
<proteinExistence type="predicted"/>
<keyword evidence="3" id="KW-0597">Phosphoprotein</keyword>
<dbReference type="STRING" id="1227465.C463_17178"/>
<dbReference type="SMART" id="SM00387">
    <property type="entry name" value="HATPase_c"/>
    <property type="match status" value="1"/>
</dbReference>
<evidence type="ECO:0000259" key="10">
    <source>
        <dbReference type="PROSITE" id="PS50112"/>
    </source>
</evidence>
<dbReference type="Gene3D" id="3.30.450.20">
    <property type="entry name" value="PAS domain"/>
    <property type="match status" value="2"/>
</dbReference>
<accession>M0DUU8</accession>
<dbReference type="Gene3D" id="1.10.287.130">
    <property type="match status" value="1"/>
</dbReference>
<evidence type="ECO:0000256" key="6">
    <source>
        <dbReference type="ARBA" id="ARBA00023012"/>
    </source>
</evidence>
<evidence type="ECO:0000256" key="8">
    <source>
        <dbReference type="SAM" id="Phobius"/>
    </source>
</evidence>
<dbReference type="SUPFAM" id="SSF55785">
    <property type="entry name" value="PYP-like sensor domain (PAS domain)"/>
    <property type="match status" value="1"/>
</dbReference>